<evidence type="ECO:0000256" key="5">
    <source>
        <dbReference type="ARBA" id="ARBA00022723"/>
    </source>
</evidence>
<keyword evidence="6" id="KW-0378">Hydrolase</keyword>
<evidence type="ECO:0000256" key="1">
    <source>
        <dbReference type="ARBA" id="ARBA00001968"/>
    </source>
</evidence>
<evidence type="ECO:0000256" key="2">
    <source>
        <dbReference type="ARBA" id="ARBA00004123"/>
    </source>
</evidence>
<gene>
    <name evidence="9" type="ORF">ZIOFF_004866</name>
</gene>
<name>A0A8J5HUG5_ZINOF</name>
<sequence>MQDCIGAIDGIQVRVKIPSKDAPNFKGRKGWPTTDIWAACSFDLCFTYILTGSEETASDSRILKNAIIRDELVIPEGKFYLVDDDFMLKSNLLAPYPRVRYHLKEYSQCGPENAEELFNLTHASLHMAIKRAFGVLKKRFPIIASGAEPDYPIRTHICIIVACCILHNFLMGVDPNNRLIEEVDAELMNATIGSSAAIGLGNERQDEEFRRGMLLRENIARAMWSDYTVNELIKEKPQVKEWWTAPIHNYDKLYTPFAPDRAAAEDVFAGAFFNTGPEEETPQDPLLECNGVNFIKPSGEGSPILDDQMPSKFKRKRSAMNETNDKNLQDSEIRLLRIATALEKGKLKIKEVDNPTAEEFSRKEIFAELERLQVDSSKIIDAYLLLSADKEKTKTFFGAPESYRLSVIYKMMSQL</sequence>
<comment type="cofactor">
    <cofactor evidence="1">
        <name>a divalent metal cation</name>
        <dbReference type="ChEBI" id="CHEBI:60240"/>
    </cofactor>
</comment>
<keyword evidence="7" id="KW-0539">Nucleus</keyword>
<evidence type="ECO:0000256" key="7">
    <source>
        <dbReference type="ARBA" id="ARBA00023242"/>
    </source>
</evidence>
<dbReference type="InterPro" id="IPR027806">
    <property type="entry name" value="HARBI1_dom"/>
</dbReference>
<feature type="domain" description="DDE Tnp4" evidence="8">
    <location>
        <begin position="8"/>
        <end position="168"/>
    </location>
</feature>
<comment type="subcellular location">
    <subcellularLocation>
        <location evidence="2">Nucleus</location>
    </subcellularLocation>
</comment>
<dbReference type="Pfam" id="PF13359">
    <property type="entry name" value="DDE_Tnp_4"/>
    <property type="match status" value="1"/>
</dbReference>
<reference evidence="9 10" key="1">
    <citation type="submission" date="2020-08" db="EMBL/GenBank/DDBJ databases">
        <title>Plant Genome Project.</title>
        <authorList>
            <person name="Zhang R.-G."/>
        </authorList>
    </citation>
    <scope>NUCLEOTIDE SEQUENCE [LARGE SCALE GENOMIC DNA]</scope>
    <source>
        <tissue evidence="9">Rhizome</tissue>
    </source>
</reference>
<evidence type="ECO:0000256" key="4">
    <source>
        <dbReference type="ARBA" id="ARBA00022722"/>
    </source>
</evidence>
<accession>A0A8J5HUG5</accession>
<proteinExistence type="inferred from homology"/>
<keyword evidence="10" id="KW-1185">Reference proteome</keyword>
<evidence type="ECO:0000313" key="9">
    <source>
        <dbReference type="EMBL" id="KAG6531095.1"/>
    </source>
</evidence>
<comment type="similarity">
    <text evidence="3">Belongs to the HARBI1 family.</text>
</comment>
<evidence type="ECO:0000313" key="10">
    <source>
        <dbReference type="Proteomes" id="UP000734854"/>
    </source>
</evidence>
<dbReference type="AlphaFoldDB" id="A0A8J5HUG5"/>
<dbReference type="GO" id="GO:0016787">
    <property type="term" value="F:hydrolase activity"/>
    <property type="evidence" value="ECO:0007669"/>
    <property type="project" value="UniProtKB-KW"/>
</dbReference>
<dbReference type="InterPro" id="IPR045249">
    <property type="entry name" value="HARBI1-like"/>
</dbReference>
<protein>
    <recommendedName>
        <fullName evidence="8">DDE Tnp4 domain-containing protein</fullName>
    </recommendedName>
</protein>
<dbReference type="GO" id="GO:0046872">
    <property type="term" value="F:metal ion binding"/>
    <property type="evidence" value="ECO:0007669"/>
    <property type="project" value="UniProtKB-KW"/>
</dbReference>
<dbReference type="Proteomes" id="UP000734854">
    <property type="component" value="Unassembled WGS sequence"/>
</dbReference>
<dbReference type="GO" id="GO:0005634">
    <property type="term" value="C:nucleus"/>
    <property type="evidence" value="ECO:0007669"/>
    <property type="project" value="UniProtKB-SubCell"/>
</dbReference>
<keyword evidence="4" id="KW-0540">Nuclease</keyword>
<evidence type="ECO:0000259" key="8">
    <source>
        <dbReference type="Pfam" id="PF13359"/>
    </source>
</evidence>
<dbReference type="EMBL" id="JACMSC010000002">
    <property type="protein sequence ID" value="KAG6531095.1"/>
    <property type="molecule type" value="Genomic_DNA"/>
</dbReference>
<dbReference type="PANTHER" id="PTHR22930">
    <property type="match status" value="1"/>
</dbReference>
<evidence type="ECO:0000256" key="6">
    <source>
        <dbReference type="ARBA" id="ARBA00022801"/>
    </source>
</evidence>
<evidence type="ECO:0000256" key="3">
    <source>
        <dbReference type="ARBA" id="ARBA00006958"/>
    </source>
</evidence>
<keyword evidence="5" id="KW-0479">Metal-binding</keyword>
<comment type="caution">
    <text evidence="9">The sequence shown here is derived from an EMBL/GenBank/DDBJ whole genome shotgun (WGS) entry which is preliminary data.</text>
</comment>
<organism evidence="9 10">
    <name type="scientific">Zingiber officinale</name>
    <name type="common">Ginger</name>
    <name type="synonym">Amomum zingiber</name>
    <dbReference type="NCBI Taxonomy" id="94328"/>
    <lineage>
        <taxon>Eukaryota</taxon>
        <taxon>Viridiplantae</taxon>
        <taxon>Streptophyta</taxon>
        <taxon>Embryophyta</taxon>
        <taxon>Tracheophyta</taxon>
        <taxon>Spermatophyta</taxon>
        <taxon>Magnoliopsida</taxon>
        <taxon>Liliopsida</taxon>
        <taxon>Zingiberales</taxon>
        <taxon>Zingiberaceae</taxon>
        <taxon>Zingiber</taxon>
    </lineage>
</organism>
<dbReference type="GO" id="GO:0004518">
    <property type="term" value="F:nuclease activity"/>
    <property type="evidence" value="ECO:0007669"/>
    <property type="project" value="UniProtKB-KW"/>
</dbReference>
<dbReference type="PANTHER" id="PTHR22930:SF268">
    <property type="entry name" value="NUCLEASE HARBI1"/>
    <property type="match status" value="1"/>
</dbReference>